<organism evidence="2 3">
    <name type="scientific">Drosophila rhopaloa</name>
    <name type="common">Fruit fly</name>
    <dbReference type="NCBI Taxonomy" id="1041015"/>
    <lineage>
        <taxon>Eukaryota</taxon>
        <taxon>Metazoa</taxon>
        <taxon>Ecdysozoa</taxon>
        <taxon>Arthropoda</taxon>
        <taxon>Hexapoda</taxon>
        <taxon>Insecta</taxon>
        <taxon>Pterygota</taxon>
        <taxon>Neoptera</taxon>
        <taxon>Endopterygota</taxon>
        <taxon>Diptera</taxon>
        <taxon>Brachycera</taxon>
        <taxon>Muscomorpha</taxon>
        <taxon>Ephydroidea</taxon>
        <taxon>Drosophilidae</taxon>
        <taxon>Drosophila</taxon>
        <taxon>Sophophora</taxon>
    </lineage>
</organism>
<dbReference type="Proteomes" id="UP001652680">
    <property type="component" value="Unassembled WGS sequence"/>
</dbReference>
<evidence type="ECO:0000256" key="1">
    <source>
        <dbReference type="SAM" id="Coils"/>
    </source>
</evidence>
<keyword evidence="3" id="KW-1185">Reference proteome</keyword>
<reference evidence="2" key="2">
    <citation type="submission" date="2025-05" db="UniProtKB">
        <authorList>
            <consortium name="EnsemblMetazoa"/>
        </authorList>
    </citation>
    <scope>IDENTIFICATION</scope>
</reference>
<name>A0ABM5JG06_DRORH</name>
<evidence type="ECO:0000313" key="3">
    <source>
        <dbReference type="Proteomes" id="UP001652680"/>
    </source>
</evidence>
<accession>A0ABM5JG06</accession>
<evidence type="ECO:0000313" key="2">
    <source>
        <dbReference type="EnsemblMetazoa" id="XP_044317756.1"/>
    </source>
</evidence>
<feature type="coiled-coil region" evidence="1">
    <location>
        <begin position="7"/>
        <end position="48"/>
    </location>
</feature>
<dbReference type="GeneID" id="108042159"/>
<protein>
    <submittedName>
        <fullName evidence="2">Uncharacterized protein</fullName>
    </submittedName>
</protein>
<sequence length="99" mass="12196">MFPQAELENYKLQVELLQEKLQRSEDNRQQLEHKLDKVLQKRSELDKSVRHKTRQKYQEFLEEQAKRNERNKKLVHMLERIDEQTAAMSQRSERLKMMK</sequence>
<keyword evidence="1" id="KW-0175">Coiled coil</keyword>
<proteinExistence type="predicted"/>
<dbReference type="RefSeq" id="XP_044317756.1">
    <property type="nucleotide sequence ID" value="XM_044461821.1"/>
</dbReference>
<reference evidence="3" key="1">
    <citation type="journal article" date="2021" name="Elife">
        <title>Highly contiguous assemblies of 101 drosophilid genomes.</title>
        <authorList>
            <person name="Kim B.Y."/>
            <person name="Wang J.R."/>
            <person name="Miller D.E."/>
            <person name="Barmina O."/>
            <person name="Delaney E."/>
            <person name="Thompson A."/>
            <person name="Comeault A.A."/>
            <person name="Peede D."/>
            <person name="D'Agostino E.R."/>
            <person name="Pelaez J."/>
            <person name="Aguilar J.M."/>
            <person name="Haji D."/>
            <person name="Matsunaga T."/>
            <person name="Armstrong E.E."/>
            <person name="Zych M."/>
            <person name="Ogawa Y."/>
            <person name="Stamenkovic-Radak M."/>
            <person name="Jelic M."/>
            <person name="Veselinovic M.S."/>
            <person name="Tanaskovic M."/>
            <person name="Eric P."/>
            <person name="Gao J.J."/>
            <person name="Katoh T.K."/>
            <person name="Toda M.J."/>
            <person name="Watabe H."/>
            <person name="Watada M."/>
            <person name="Davis J.S."/>
            <person name="Moyle L.C."/>
            <person name="Manoli G."/>
            <person name="Bertolini E."/>
            <person name="Kostal V."/>
            <person name="Hawley R.S."/>
            <person name="Takahashi A."/>
            <person name="Jones C.D."/>
            <person name="Price D.K."/>
            <person name="Whiteman N."/>
            <person name="Kopp A."/>
            <person name="Matute D.R."/>
            <person name="Petrov D.A."/>
        </authorList>
    </citation>
    <scope>NUCLEOTIDE SEQUENCE [LARGE SCALE GENOMIC DNA]</scope>
</reference>
<dbReference type="EnsemblMetazoa" id="XM_044461821.1">
    <property type="protein sequence ID" value="XP_044317756.1"/>
    <property type="gene ID" value="LOC108042159"/>
</dbReference>